<dbReference type="EMBL" id="LAZR01047429">
    <property type="protein sequence ID" value="KKK94241.1"/>
    <property type="molecule type" value="Genomic_DNA"/>
</dbReference>
<evidence type="ECO:0000313" key="1">
    <source>
        <dbReference type="EMBL" id="KKK94241.1"/>
    </source>
</evidence>
<reference evidence="1" key="1">
    <citation type="journal article" date="2015" name="Nature">
        <title>Complex archaea that bridge the gap between prokaryotes and eukaryotes.</title>
        <authorList>
            <person name="Spang A."/>
            <person name="Saw J.H."/>
            <person name="Jorgensen S.L."/>
            <person name="Zaremba-Niedzwiedzka K."/>
            <person name="Martijn J."/>
            <person name="Lind A.E."/>
            <person name="van Eijk R."/>
            <person name="Schleper C."/>
            <person name="Guy L."/>
            <person name="Ettema T.J."/>
        </authorList>
    </citation>
    <scope>NUCLEOTIDE SEQUENCE</scope>
</reference>
<sequence length="113" mass="12569">MIKVYILPVTRQGNRDTVARAEYIHDAVLRYDVGTATLIQDTSPEEDSALAAIALQVRGPSPSELEAFLARPMPPPPTADELRARELLANSPDVITLPEIWETLRIFGRRLGY</sequence>
<dbReference type="AlphaFoldDB" id="A0A0F9CBZ8"/>
<name>A0A0F9CBZ8_9ZZZZ</name>
<organism evidence="1">
    <name type="scientific">marine sediment metagenome</name>
    <dbReference type="NCBI Taxonomy" id="412755"/>
    <lineage>
        <taxon>unclassified sequences</taxon>
        <taxon>metagenomes</taxon>
        <taxon>ecological metagenomes</taxon>
    </lineage>
</organism>
<protein>
    <submittedName>
        <fullName evidence="1">Uncharacterized protein</fullName>
    </submittedName>
</protein>
<gene>
    <name evidence="1" type="ORF">LCGC14_2684850</name>
</gene>
<proteinExistence type="predicted"/>
<accession>A0A0F9CBZ8</accession>
<comment type="caution">
    <text evidence="1">The sequence shown here is derived from an EMBL/GenBank/DDBJ whole genome shotgun (WGS) entry which is preliminary data.</text>
</comment>